<organism evidence="2 3">
    <name type="scientific">Peribacillus asahii</name>
    <dbReference type="NCBI Taxonomy" id="228899"/>
    <lineage>
        <taxon>Bacteria</taxon>
        <taxon>Bacillati</taxon>
        <taxon>Bacillota</taxon>
        <taxon>Bacilli</taxon>
        <taxon>Bacillales</taxon>
        <taxon>Bacillaceae</taxon>
        <taxon>Peribacillus</taxon>
    </lineage>
</organism>
<keyword evidence="1" id="KW-0175">Coiled coil</keyword>
<dbReference type="KEGG" id="pasa:BAOM_2949"/>
<feature type="coiled-coil region" evidence="1">
    <location>
        <begin position="12"/>
        <end position="39"/>
    </location>
</feature>
<evidence type="ECO:0000313" key="3">
    <source>
        <dbReference type="Proteomes" id="UP000283095"/>
    </source>
</evidence>
<dbReference type="Proteomes" id="UP000283095">
    <property type="component" value="Chromosome"/>
</dbReference>
<name>A0A3Q9RNY6_9BACI</name>
<dbReference type="AlphaFoldDB" id="A0A3Q9RNY6"/>
<reference evidence="2 3" key="1">
    <citation type="submission" date="2018-01" db="EMBL/GenBank/DDBJ databases">
        <title>Bacillus asahii Genome sequencing and assembly.</title>
        <authorList>
            <person name="Jiang H."/>
            <person name="Feng Y."/>
            <person name="Zhao F."/>
            <person name="Lin X."/>
        </authorList>
    </citation>
    <scope>NUCLEOTIDE SEQUENCE [LARGE SCALE GENOMIC DNA]</scope>
    <source>
        <strain evidence="2 3">OM18</strain>
    </source>
</reference>
<gene>
    <name evidence="2" type="ORF">BAOM_2949</name>
</gene>
<accession>A0A3Q9RNY6</accession>
<protein>
    <submittedName>
        <fullName evidence="2">Ribonucleotide-diphosphate reductase subunit alpha</fullName>
    </submittedName>
</protein>
<sequence length="69" mass="7644">MQELSIAQTFVMKSLKTQAKQLLQKLTLTMEKLSSLKEAGDFVVCNLSSIHLGNAVPDNVLERLISIQV</sequence>
<evidence type="ECO:0000256" key="1">
    <source>
        <dbReference type="SAM" id="Coils"/>
    </source>
</evidence>
<proteinExistence type="predicted"/>
<dbReference type="EMBL" id="CP026095">
    <property type="protein sequence ID" value="AZV43558.1"/>
    <property type="molecule type" value="Genomic_DNA"/>
</dbReference>
<evidence type="ECO:0000313" key="2">
    <source>
        <dbReference type="EMBL" id="AZV43558.1"/>
    </source>
</evidence>